<keyword evidence="3" id="KW-1185">Reference proteome</keyword>
<dbReference type="InterPro" id="IPR029063">
    <property type="entry name" value="SAM-dependent_MTases_sf"/>
</dbReference>
<comment type="caution">
    <text evidence="2">The sequence shown here is derived from an EMBL/GenBank/DDBJ whole genome shotgun (WGS) entry which is preliminary data.</text>
</comment>
<dbReference type="RefSeq" id="WP_047783554.1">
    <property type="nucleotide sequence ID" value="NZ_JZWI01000005.1"/>
</dbReference>
<keyword evidence="2" id="KW-0489">Methyltransferase</keyword>
<dbReference type="GO" id="GO:0008425">
    <property type="term" value="F:2-methoxy-6-polyprenyl-1,4-benzoquinol methyltransferase activity"/>
    <property type="evidence" value="ECO:0007669"/>
    <property type="project" value="UniProtKB-EC"/>
</dbReference>
<sequence length="290" mass="30756">MTTATAAPAFDAVAFKTTTRAQWQAAAEAWHRWGPFLGRWLGDATETMFELAHIGPGSRVLDVAAGAGEQSIGAARRAGASGRVLATDIAPALLERAAADARAAGLSNLETLELDGEALDTLPAGSFDAAISRVGLIYFPDQQRALAGMRRALRPGGRVSAVVYSTPERNAFFSIPVRIIRERAQLPAPLPGQPGPFSLGAEGALEAAFAKAGLRDIEVSRVPSPVRLASAAECVRFERESFGALHQMMVRLDEAERASTWDAIEEALRQFESSVGFVGPCEMLVGAGRK</sequence>
<name>A0A0H2M6H5_VARPD</name>
<dbReference type="CDD" id="cd02440">
    <property type="entry name" value="AdoMet_MTases"/>
    <property type="match status" value="1"/>
</dbReference>
<dbReference type="AlphaFoldDB" id="A0A0H2M6H5"/>
<evidence type="ECO:0000313" key="2">
    <source>
        <dbReference type="EMBL" id="KLN58019.1"/>
    </source>
</evidence>
<dbReference type="SUPFAM" id="SSF53335">
    <property type="entry name" value="S-adenosyl-L-methionine-dependent methyltransferases"/>
    <property type="match status" value="1"/>
</dbReference>
<proteinExistence type="predicted"/>
<dbReference type="Pfam" id="PF13649">
    <property type="entry name" value="Methyltransf_25"/>
    <property type="match status" value="1"/>
</dbReference>
<dbReference type="PANTHER" id="PTHR43591">
    <property type="entry name" value="METHYLTRANSFERASE"/>
    <property type="match status" value="1"/>
</dbReference>
<dbReference type="PATRIC" id="fig|34073.19.peg.1047"/>
<dbReference type="PANTHER" id="PTHR43591:SF24">
    <property type="entry name" value="2-METHOXY-6-POLYPRENYL-1,4-BENZOQUINOL METHYLASE, MITOCHONDRIAL"/>
    <property type="match status" value="1"/>
</dbReference>
<dbReference type="Gene3D" id="3.40.50.150">
    <property type="entry name" value="Vaccinia Virus protein VP39"/>
    <property type="match status" value="1"/>
</dbReference>
<keyword evidence="2" id="KW-0808">Transferase</keyword>
<organism evidence="2 3">
    <name type="scientific">Variovorax paradoxus</name>
    <dbReference type="NCBI Taxonomy" id="34073"/>
    <lineage>
        <taxon>Bacteria</taxon>
        <taxon>Pseudomonadati</taxon>
        <taxon>Pseudomonadota</taxon>
        <taxon>Betaproteobacteria</taxon>
        <taxon>Burkholderiales</taxon>
        <taxon>Comamonadaceae</taxon>
        <taxon>Variovorax</taxon>
    </lineage>
</organism>
<dbReference type="EMBL" id="JZWI01000005">
    <property type="protein sequence ID" value="KLN58019.1"/>
    <property type="molecule type" value="Genomic_DNA"/>
</dbReference>
<dbReference type="EC" id="2.1.1.163" evidence="2"/>
<evidence type="ECO:0000259" key="1">
    <source>
        <dbReference type="Pfam" id="PF13649"/>
    </source>
</evidence>
<keyword evidence="2" id="KW-0830">Ubiquinone</keyword>
<dbReference type="EC" id="2.1.1.201" evidence="2"/>
<accession>A0A0H2M6H5</accession>
<feature type="domain" description="Methyltransferase" evidence="1">
    <location>
        <begin position="60"/>
        <end position="157"/>
    </location>
</feature>
<dbReference type="Proteomes" id="UP000035170">
    <property type="component" value="Unassembled WGS sequence"/>
</dbReference>
<protein>
    <submittedName>
        <fullName evidence="2">Ubiquinone/menaquinone biosynthesis C-methyltransferase UbiE</fullName>
        <ecNumber evidence="2">2.1.1.163</ecNumber>
        <ecNumber evidence="2">2.1.1.201</ecNumber>
    </submittedName>
</protein>
<dbReference type="GO" id="GO:0032259">
    <property type="term" value="P:methylation"/>
    <property type="evidence" value="ECO:0007669"/>
    <property type="project" value="UniProtKB-KW"/>
</dbReference>
<evidence type="ECO:0000313" key="3">
    <source>
        <dbReference type="Proteomes" id="UP000035170"/>
    </source>
</evidence>
<dbReference type="InterPro" id="IPR041698">
    <property type="entry name" value="Methyltransf_25"/>
</dbReference>
<dbReference type="GO" id="GO:0043770">
    <property type="term" value="F:demethylmenaquinone methyltransferase activity"/>
    <property type="evidence" value="ECO:0007669"/>
    <property type="project" value="UniProtKB-EC"/>
</dbReference>
<gene>
    <name evidence="2" type="primary">ubiE2</name>
    <name evidence="2" type="ORF">VPARA_10310</name>
</gene>
<reference evidence="2 3" key="1">
    <citation type="submission" date="2015-03" db="EMBL/GenBank/DDBJ databases">
        <title>Genome sequence of Variovorax paradoxus TBEA6.</title>
        <authorList>
            <person name="Poehlein A."/>
            <person name="Schuldes J."/>
            <person name="Wuebbeler J.H."/>
            <person name="Hiessl S."/>
            <person name="Steinbuechel A."/>
            <person name="Daniel R."/>
        </authorList>
    </citation>
    <scope>NUCLEOTIDE SEQUENCE [LARGE SCALE GENOMIC DNA]</scope>
    <source>
        <strain evidence="2 3">TBEA6</strain>
    </source>
</reference>